<name>A0ABS1WJN4_9FLAO</name>
<feature type="transmembrane region" description="Helical" evidence="1">
    <location>
        <begin position="21"/>
        <end position="42"/>
    </location>
</feature>
<evidence type="ECO:0000313" key="3">
    <source>
        <dbReference type="Proteomes" id="UP000605013"/>
    </source>
</evidence>
<keyword evidence="3" id="KW-1185">Reference proteome</keyword>
<protein>
    <submittedName>
        <fullName evidence="2">PepSY domain-containing protein</fullName>
    </submittedName>
</protein>
<comment type="caution">
    <text evidence="2">The sequence shown here is derived from an EMBL/GenBank/DDBJ whole genome shotgun (WGS) entry which is preliminary data.</text>
</comment>
<keyword evidence="1" id="KW-0472">Membrane</keyword>
<feature type="transmembrane region" description="Helical" evidence="1">
    <location>
        <begin position="148"/>
        <end position="170"/>
    </location>
</feature>
<keyword evidence="1" id="KW-0812">Transmembrane</keyword>
<evidence type="ECO:0000313" key="2">
    <source>
        <dbReference type="EMBL" id="MBL7559332.1"/>
    </source>
</evidence>
<sequence length="183" mass="21252">MKQKNKNLAKSARWYRQTHRKVAIVLLLFIVVMSATGLLLAWKDQLGIKPSSVTVHSDNRSLISLNEIEQHAIHYIDSLNLSTEINRIDYRPRKGIAKVRFETHFTELQIDCYTGNIVSEKTRTADLIEMIHDGSIVDYLFHFKYSKLIYSTVLGLGLLFICVSGFYLWLKPKQIKRNKRLLD</sequence>
<dbReference type="Proteomes" id="UP000605013">
    <property type="component" value="Unassembled WGS sequence"/>
</dbReference>
<dbReference type="EMBL" id="JAEMEF010000004">
    <property type="protein sequence ID" value="MBL7559332.1"/>
    <property type="molecule type" value="Genomic_DNA"/>
</dbReference>
<evidence type="ECO:0000256" key="1">
    <source>
        <dbReference type="SAM" id="Phobius"/>
    </source>
</evidence>
<proteinExistence type="predicted"/>
<gene>
    <name evidence="2" type="ORF">JAO71_05885</name>
</gene>
<dbReference type="InterPro" id="IPR005625">
    <property type="entry name" value="PepSY-ass_TM"/>
</dbReference>
<keyword evidence="1" id="KW-1133">Transmembrane helix</keyword>
<dbReference type="RefSeq" id="WP_028291285.1">
    <property type="nucleotide sequence ID" value="NZ_JAEMEF010000004.1"/>
</dbReference>
<organism evidence="2 3">
    <name type="scientific">Olleya sediminilitoris</name>
    <dbReference type="NCBI Taxonomy" id="2795739"/>
    <lineage>
        <taxon>Bacteria</taxon>
        <taxon>Pseudomonadati</taxon>
        <taxon>Bacteroidota</taxon>
        <taxon>Flavobacteriia</taxon>
        <taxon>Flavobacteriales</taxon>
        <taxon>Flavobacteriaceae</taxon>
    </lineage>
</organism>
<dbReference type="Pfam" id="PF03929">
    <property type="entry name" value="PepSY_TM"/>
    <property type="match status" value="1"/>
</dbReference>
<reference evidence="2 3" key="1">
    <citation type="submission" date="2020-12" db="EMBL/GenBank/DDBJ databases">
        <title>Olleya sediminilitoris sp. nov., isolated from a tidal flat.</title>
        <authorList>
            <person name="Park S."/>
            <person name="Yoon J.-H."/>
        </authorList>
    </citation>
    <scope>NUCLEOTIDE SEQUENCE [LARGE SCALE GENOMIC DNA]</scope>
    <source>
        <strain evidence="2 3">YSTF-M6</strain>
    </source>
</reference>
<accession>A0ABS1WJN4</accession>